<evidence type="ECO:0000313" key="9">
    <source>
        <dbReference type="Proteomes" id="UP001501725"/>
    </source>
</evidence>
<dbReference type="InterPro" id="IPR010432">
    <property type="entry name" value="RDD"/>
</dbReference>
<comment type="subcellular location">
    <subcellularLocation>
        <location evidence="1">Cell membrane</location>
        <topology evidence="1">Multi-pass membrane protein</topology>
    </subcellularLocation>
</comment>
<evidence type="ECO:0000256" key="5">
    <source>
        <dbReference type="ARBA" id="ARBA00023136"/>
    </source>
</evidence>
<organism evidence="8 9">
    <name type="scientific">Flaviaesturariibacter amylovorans</name>
    <dbReference type="NCBI Taxonomy" id="1084520"/>
    <lineage>
        <taxon>Bacteria</taxon>
        <taxon>Pseudomonadati</taxon>
        <taxon>Bacteroidota</taxon>
        <taxon>Chitinophagia</taxon>
        <taxon>Chitinophagales</taxon>
        <taxon>Chitinophagaceae</taxon>
        <taxon>Flaviaestuariibacter</taxon>
    </lineage>
</organism>
<accession>A0ABP8GK12</accession>
<dbReference type="Proteomes" id="UP001501725">
    <property type="component" value="Unassembled WGS sequence"/>
</dbReference>
<keyword evidence="9" id="KW-1185">Reference proteome</keyword>
<evidence type="ECO:0000256" key="4">
    <source>
        <dbReference type="ARBA" id="ARBA00022989"/>
    </source>
</evidence>
<gene>
    <name evidence="8" type="ORF">GCM10023184_13480</name>
</gene>
<evidence type="ECO:0000256" key="3">
    <source>
        <dbReference type="ARBA" id="ARBA00022692"/>
    </source>
</evidence>
<dbReference type="EMBL" id="BAABGY010000006">
    <property type="protein sequence ID" value="GAA4325486.1"/>
    <property type="molecule type" value="Genomic_DNA"/>
</dbReference>
<dbReference type="InterPro" id="IPR051791">
    <property type="entry name" value="Pra-immunoreactive"/>
</dbReference>
<dbReference type="Pfam" id="PF06271">
    <property type="entry name" value="RDD"/>
    <property type="match status" value="1"/>
</dbReference>
<keyword evidence="4 6" id="KW-1133">Transmembrane helix</keyword>
<feature type="transmembrane region" description="Helical" evidence="6">
    <location>
        <begin position="12"/>
        <end position="33"/>
    </location>
</feature>
<evidence type="ECO:0000256" key="1">
    <source>
        <dbReference type="ARBA" id="ARBA00004651"/>
    </source>
</evidence>
<feature type="domain" description="RDD" evidence="7">
    <location>
        <begin position="5"/>
        <end position="128"/>
    </location>
</feature>
<keyword evidence="3 6" id="KW-0812">Transmembrane</keyword>
<name>A0ABP8GK12_9BACT</name>
<proteinExistence type="predicted"/>
<protein>
    <recommendedName>
        <fullName evidence="7">RDD domain-containing protein</fullName>
    </recommendedName>
</protein>
<evidence type="ECO:0000313" key="8">
    <source>
        <dbReference type="EMBL" id="GAA4325486.1"/>
    </source>
</evidence>
<keyword evidence="5 6" id="KW-0472">Membrane</keyword>
<sequence>MQQLPTVGQRLLSMLLDHVVMCCILGIVMTPFVLSSFDSDTPERGVFFETKDWIGMIGMITVYALKDSFGGRSVGKRVLKLQVIDRNSGNTASPVQCFVRNLLVPLWMIEVVVTFFNPQRRIGDRLAGTRVVAVPA</sequence>
<keyword evidence="2" id="KW-1003">Cell membrane</keyword>
<dbReference type="PANTHER" id="PTHR36115">
    <property type="entry name" value="PROLINE-RICH ANTIGEN HOMOLOG-RELATED"/>
    <property type="match status" value="1"/>
</dbReference>
<comment type="caution">
    <text evidence="8">The sequence shown here is derived from an EMBL/GenBank/DDBJ whole genome shotgun (WGS) entry which is preliminary data.</text>
</comment>
<evidence type="ECO:0000256" key="2">
    <source>
        <dbReference type="ARBA" id="ARBA00022475"/>
    </source>
</evidence>
<reference evidence="9" key="1">
    <citation type="journal article" date="2019" name="Int. J. Syst. Evol. Microbiol.">
        <title>The Global Catalogue of Microorganisms (GCM) 10K type strain sequencing project: providing services to taxonomists for standard genome sequencing and annotation.</title>
        <authorList>
            <consortium name="The Broad Institute Genomics Platform"/>
            <consortium name="The Broad Institute Genome Sequencing Center for Infectious Disease"/>
            <person name="Wu L."/>
            <person name="Ma J."/>
        </authorList>
    </citation>
    <scope>NUCLEOTIDE SEQUENCE [LARGE SCALE GENOMIC DNA]</scope>
    <source>
        <strain evidence="9">JCM 17919</strain>
    </source>
</reference>
<evidence type="ECO:0000259" key="7">
    <source>
        <dbReference type="Pfam" id="PF06271"/>
    </source>
</evidence>
<dbReference type="RefSeq" id="WP_345254499.1">
    <property type="nucleotide sequence ID" value="NZ_BAABGY010000006.1"/>
</dbReference>
<evidence type="ECO:0000256" key="6">
    <source>
        <dbReference type="SAM" id="Phobius"/>
    </source>
</evidence>